<comment type="cofactor">
    <cofactor evidence="1">
        <name>pyridoxal 5'-phosphate</name>
        <dbReference type="ChEBI" id="CHEBI:597326"/>
    </cofactor>
</comment>
<dbReference type="GO" id="GO:0006565">
    <property type="term" value="P:L-serine catabolic process"/>
    <property type="evidence" value="ECO:0007669"/>
    <property type="project" value="TreeGrafter"/>
</dbReference>
<protein>
    <submittedName>
        <fullName evidence="5">Pyridoxal-phosphate dependent enzyme</fullName>
    </submittedName>
</protein>
<proteinExistence type="predicted"/>
<keyword evidence="2" id="KW-0663">Pyridoxal phosphate</keyword>
<dbReference type="InterPro" id="IPR050147">
    <property type="entry name" value="Ser/Thr_Dehydratase"/>
</dbReference>
<dbReference type="CDD" id="cd00090">
    <property type="entry name" value="HTH_ARSR"/>
    <property type="match status" value="1"/>
</dbReference>
<evidence type="ECO:0000256" key="2">
    <source>
        <dbReference type="ARBA" id="ARBA00022898"/>
    </source>
</evidence>
<feature type="domain" description="Tryptophan synthase beta chain-like PALP" evidence="4">
    <location>
        <begin position="61"/>
        <end position="346"/>
    </location>
</feature>
<dbReference type="GO" id="GO:0003941">
    <property type="term" value="F:L-serine ammonia-lyase activity"/>
    <property type="evidence" value="ECO:0007669"/>
    <property type="project" value="TreeGrafter"/>
</dbReference>
<dbReference type="InterPro" id="IPR036052">
    <property type="entry name" value="TrpB-like_PALP_sf"/>
</dbReference>
<dbReference type="GO" id="GO:0004794">
    <property type="term" value="F:threonine deaminase activity"/>
    <property type="evidence" value="ECO:0007669"/>
    <property type="project" value="TreeGrafter"/>
</dbReference>
<dbReference type="InterPro" id="IPR001926">
    <property type="entry name" value="TrpB-like_PALP"/>
</dbReference>
<gene>
    <name evidence="5" type="ORF">ENM60_02820</name>
</gene>
<dbReference type="Pfam" id="PF00291">
    <property type="entry name" value="PALP"/>
    <property type="match status" value="1"/>
</dbReference>
<organism evidence="5">
    <name type="scientific">Thermogladius calderae</name>
    <dbReference type="NCBI Taxonomy" id="1200300"/>
    <lineage>
        <taxon>Archaea</taxon>
        <taxon>Thermoproteota</taxon>
        <taxon>Thermoprotei</taxon>
        <taxon>Desulfurococcales</taxon>
        <taxon>Desulfurococcaceae</taxon>
        <taxon>Thermogladius</taxon>
    </lineage>
</organism>
<comment type="caution">
    <text evidence="5">The sequence shown here is derived from an EMBL/GenBank/DDBJ whole genome shotgun (WGS) entry which is preliminary data.</text>
</comment>
<name>A0A7J3XYC7_9CREN</name>
<keyword evidence="3" id="KW-0456">Lyase</keyword>
<dbReference type="SUPFAM" id="SSF46785">
    <property type="entry name" value="Winged helix' DNA-binding domain"/>
    <property type="match status" value="1"/>
</dbReference>
<dbReference type="EMBL" id="DRYK01000035">
    <property type="protein sequence ID" value="HHP67714.1"/>
    <property type="molecule type" value="Genomic_DNA"/>
</dbReference>
<evidence type="ECO:0000259" key="4">
    <source>
        <dbReference type="Pfam" id="PF00291"/>
    </source>
</evidence>
<dbReference type="GO" id="GO:0006567">
    <property type="term" value="P:L-threonine catabolic process"/>
    <property type="evidence" value="ECO:0007669"/>
    <property type="project" value="TreeGrafter"/>
</dbReference>
<reference evidence="5" key="1">
    <citation type="journal article" date="2020" name="mSystems">
        <title>Genome- and Community-Level Interaction Insights into Carbon Utilization and Element Cycling Functions of Hydrothermarchaeota in Hydrothermal Sediment.</title>
        <authorList>
            <person name="Zhou Z."/>
            <person name="Liu Y."/>
            <person name="Xu W."/>
            <person name="Pan J."/>
            <person name="Luo Z.H."/>
            <person name="Li M."/>
        </authorList>
    </citation>
    <scope>NUCLEOTIDE SEQUENCE [LARGE SCALE GENOMIC DNA]</scope>
    <source>
        <strain evidence="5">SpSt-110</strain>
    </source>
</reference>
<sequence>MRGSLIARCTRCGRAYSEGRDIICPYCGGLIKPVYQPRWSVTGEEGVWRYSSLLPEVRIKVTLGEGSTPLIKAGSSVRGDVNVWFKDETRNPTGSFRDRAAAIMVSDAVSGKFKRIILASDGNTGASVAAYAARAGIPVTIYLPKWVEDEKIILMKSFGARVLVEDKTLDELLDYVHDRARREGFYNASSTFNYLALQGLKTIAFEIYERLGSNVNAVYLPLGSGLTLLSLYEGFRELVELGLTSRVPKLMGVEACGRPLYSSSLHDVPPCGEEPLPGLRYLKPVIYEHVLEVLEKFGETVVVSRRQVLEAAEKLSRSEGLFAEASSAVSFAGFLESPEDKSVVLITSHGLKSPEAYSKARRLRFTEVFPGVTKRLILDLLSRNPGLTGYEVWRMLGVNISPQAVYQHLKELEARGLLRSVDEEGRRRYYLVK</sequence>
<dbReference type="NCBIfam" id="NF004170">
    <property type="entry name" value="PRK05638.1"/>
    <property type="match status" value="1"/>
</dbReference>
<dbReference type="GO" id="GO:0009097">
    <property type="term" value="P:isoleucine biosynthetic process"/>
    <property type="evidence" value="ECO:0007669"/>
    <property type="project" value="TreeGrafter"/>
</dbReference>
<dbReference type="AlphaFoldDB" id="A0A7J3XYC7"/>
<evidence type="ECO:0000313" key="5">
    <source>
        <dbReference type="EMBL" id="HHP67714.1"/>
    </source>
</evidence>
<dbReference type="Gene3D" id="1.10.10.10">
    <property type="entry name" value="Winged helix-like DNA-binding domain superfamily/Winged helix DNA-binding domain"/>
    <property type="match status" value="1"/>
</dbReference>
<accession>A0A7J3XYC7</accession>
<evidence type="ECO:0000256" key="3">
    <source>
        <dbReference type="ARBA" id="ARBA00023239"/>
    </source>
</evidence>
<dbReference type="PANTHER" id="PTHR48078">
    <property type="entry name" value="THREONINE DEHYDRATASE, MITOCHONDRIAL-RELATED"/>
    <property type="match status" value="1"/>
</dbReference>
<evidence type="ECO:0000256" key="1">
    <source>
        <dbReference type="ARBA" id="ARBA00001933"/>
    </source>
</evidence>
<dbReference type="InterPro" id="IPR036388">
    <property type="entry name" value="WH-like_DNA-bd_sf"/>
</dbReference>
<dbReference type="PANTHER" id="PTHR48078:SF6">
    <property type="entry name" value="L-THREONINE DEHYDRATASE CATABOLIC TDCB"/>
    <property type="match status" value="1"/>
</dbReference>
<dbReference type="Gene3D" id="3.40.50.1100">
    <property type="match status" value="2"/>
</dbReference>
<dbReference type="InterPro" id="IPR011991">
    <property type="entry name" value="ArsR-like_HTH"/>
</dbReference>
<dbReference type="SUPFAM" id="SSF53686">
    <property type="entry name" value="Tryptophan synthase beta subunit-like PLP-dependent enzymes"/>
    <property type="match status" value="1"/>
</dbReference>
<dbReference type="InterPro" id="IPR036390">
    <property type="entry name" value="WH_DNA-bd_sf"/>
</dbReference>